<feature type="transmembrane region" description="Helical" evidence="5">
    <location>
        <begin position="369"/>
        <end position="391"/>
    </location>
</feature>
<organism evidence="7 8">
    <name type="scientific">Globicatella sulfidifaciens</name>
    <dbReference type="NCBI Taxonomy" id="136093"/>
    <lineage>
        <taxon>Bacteria</taxon>
        <taxon>Bacillati</taxon>
        <taxon>Bacillota</taxon>
        <taxon>Bacilli</taxon>
        <taxon>Lactobacillales</taxon>
        <taxon>Aerococcaceae</taxon>
        <taxon>Globicatella</taxon>
    </lineage>
</organism>
<evidence type="ECO:0000256" key="2">
    <source>
        <dbReference type="ARBA" id="ARBA00022692"/>
    </source>
</evidence>
<evidence type="ECO:0000313" key="8">
    <source>
        <dbReference type="Proteomes" id="UP000541058"/>
    </source>
</evidence>
<protein>
    <recommendedName>
        <fullName evidence="6">O-antigen ligase-related domain-containing protein</fullName>
    </recommendedName>
</protein>
<feature type="transmembrane region" description="Helical" evidence="5">
    <location>
        <begin position="20"/>
        <end position="37"/>
    </location>
</feature>
<dbReference type="InterPro" id="IPR029465">
    <property type="entry name" value="ATPgrasp_TupA"/>
</dbReference>
<evidence type="ECO:0000259" key="6">
    <source>
        <dbReference type="Pfam" id="PF04932"/>
    </source>
</evidence>
<dbReference type="EMBL" id="JAAYSM010000167">
    <property type="protein sequence ID" value="NLJ18276.1"/>
    <property type="molecule type" value="Genomic_DNA"/>
</dbReference>
<dbReference type="Proteomes" id="UP000541058">
    <property type="component" value="Unassembled WGS sequence"/>
</dbReference>
<evidence type="ECO:0000256" key="5">
    <source>
        <dbReference type="SAM" id="Phobius"/>
    </source>
</evidence>
<comment type="subcellular location">
    <subcellularLocation>
        <location evidence="1">Membrane</location>
        <topology evidence="1">Multi-pass membrane protein</topology>
    </subcellularLocation>
</comment>
<reference evidence="7 8" key="1">
    <citation type="journal article" date="2020" name="Biotechnol. Biofuels">
        <title>New insights from the biogas microbiome by comprehensive genome-resolved metagenomics of nearly 1600 species originating from multiple anaerobic digesters.</title>
        <authorList>
            <person name="Campanaro S."/>
            <person name="Treu L."/>
            <person name="Rodriguez-R L.M."/>
            <person name="Kovalovszki A."/>
            <person name="Ziels R.M."/>
            <person name="Maus I."/>
            <person name="Zhu X."/>
            <person name="Kougias P.G."/>
            <person name="Basile A."/>
            <person name="Luo G."/>
            <person name="Schluter A."/>
            <person name="Konstantinidis K.T."/>
            <person name="Angelidaki I."/>
        </authorList>
    </citation>
    <scope>NUCLEOTIDE SEQUENCE [LARGE SCALE GENOMIC DNA]</scope>
    <source>
        <strain evidence="7">AS23ysBPME_34</strain>
    </source>
</reference>
<dbReference type="InterPro" id="IPR007016">
    <property type="entry name" value="O-antigen_ligase-rel_domated"/>
</dbReference>
<gene>
    <name evidence="7" type="ORF">GX355_05385</name>
</gene>
<dbReference type="AlphaFoldDB" id="A0A7X8C3E8"/>
<proteinExistence type="predicted"/>
<feature type="transmembrane region" description="Helical" evidence="5">
    <location>
        <begin position="127"/>
        <end position="145"/>
    </location>
</feature>
<feature type="transmembrane region" description="Helical" evidence="5">
    <location>
        <begin position="246"/>
        <end position="265"/>
    </location>
</feature>
<dbReference type="PANTHER" id="PTHR37422">
    <property type="entry name" value="TEICHURONIC ACID BIOSYNTHESIS PROTEIN TUAE"/>
    <property type="match status" value="1"/>
</dbReference>
<feature type="transmembrane region" description="Helical" evidence="5">
    <location>
        <begin position="337"/>
        <end position="357"/>
    </location>
</feature>
<dbReference type="Pfam" id="PF04932">
    <property type="entry name" value="Wzy_C"/>
    <property type="match status" value="1"/>
</dbReference>
<feature type="domain" description="O-antigen ligase-related" evidence="6">
    <location>
        <begin position="209"/>
        <end position="349"/>
    </location>
</feature>
<keyword evidence="2 5" id="KW-0812">Transmembrane</keyword>
<dbReference type="InterPro" id="IPR051533">
    <property type="entry name" value="WaaL-like"/>
</dbReference>
<feature type="transmembrane region" description="Helical" evidence="5">
    <location>
        <begin position="72"/>
        <end position="90"/>
    </location>
</feature>
<dbReference type="Pfam" id="PF14305">
    <property type="entry name" value="ATPgrasp_TupA"/>
    <property type="match status" value="1"/>
</dbReference>
<dbReference type="SUPFAM" id="SSF56059">
    <property type="entry name" value="Glutathione synthetase ATP-binding domain-like"/>
    <property type="match status" value="1"/>
</dbReference>
<name>A0A7X8C3E8_9LACT</name>
<evidence type="ECO:0000256" key="4">
    <source>
        <dbReference type="ARBA" id="ARBA00023136"/>
    </source>
</evidence>
<feature type="transmembrane region" description="Helical" evidence="5">
    <location>
        <begin position="224"/>
        <end position="239"/>
    </location>
</feature>
<feature type="transmembrane region" description="Helical" evidence="5">
    <location>
        <begin position="43"/>
        <end position="60"/>
    </location>
</feature>
<keyword evidence="4 5" id="KW-0472">Membrane</keyword>
<evidence type="ECO:0000313" key="7">
    <source>
        <dbReference type="EMBL" id="NLJ18276.1"/>
    </source>
</evidence>
<dbReference type="GO" id="GO:0016020">
    <property type="term" value="C:membrane"/>
    <property type="evidence" value="ECO:0007669"/>
    <property type="project" value="UniProtKB-SubCell"/>
</dbReference>
<feature type="transmembrane region" description="Helical" evidence="5">
    <location>
        <begin position="179"/>
        <end position="196"/>
    </location>
</feature>
<accession>A0A7X8C3E8</accession>
<feature type="transmembrane region" description="Helical" evidence="5">
    <location>
        <begin position="203"/>
        <end position="218"/>
    </location>
</feature>
<dbReference type="PANTHER" id="PTHR37422:SF17">
    <property type="entry name" value="O-ANTIGEN LIGASE"/>
    <property type="match status" value="1"/>
</dbReference>
<comment type="caution">
    <text evidence="7">The sequence shown here is derived from an EMBL/GenBank/DDBJ whole genome shotgun (WGS) entry which is preliminary data.</text>
</comment>
<keyword evidence="3 5" id="KW-1133">Transmembrane helix</keyword>
<evidence type="ECO:0000256" key="1">
    <source>
        <dbReference type="ARBA" id="ARBA00004141"/>
    </source>
</evidence>
<evidence type="ECO:0000256" key="3">
    <source>
        <dbReference type="ARBA" id="ARBA00022989"/>
    </source>
</evidence>
<sequence>MSVVNESKTSINNRYSSIKYQTIIWLFFALQILFANIAKHSIYYQLFAFLFILSSFVYLFMRKAIRLNKYYLTYLLFIIYNSIIIVFGNIPDSGHSIGMLRTISLNLILFVLTYSFFTYVNNINKVLSLYVNVSLISCIVILYIHRSSLLTGRLAFSWGEQIKHFSLFGVELATMGPNGIAHFCAIAFLLSCYLIYSKVNRKRYIFYNLVFLVTILMTGSRKGLLILVLGLSMLVFLFYKGRRRALYTIISIFVLIIICILIMRVPSLYDIVGSRVSELINFALGRSVEDSSINTRLRLMEMGSELFDKNPVYGYGLDAFRQIGPWGIVTDNNYLEILVSSGIIGFLIYYSYAILVIKDFLLIRDRNEVVKLFIVIFVITLFLEIGSVTYFERSFGMVNAMLYFVLNKQSKKGTIKMGEINSKLRKFTSRIWHLPFVQFFVPDSLYLKIQFKTFLGENLNVNNTVTFNEKIQWLKLYDRNEEYTKMVDKYEVREYIKDKIGEEYLIPLLGVYDSFDEIDFNSLPSQFVLKPNHTSGDVYICKDKDKINYKELENKVNSWLKRKYYLIHREWPYKNVKPRIVCEEFIIDDSAEELIDYKFMCFNGEPKCLFVASNRNSETGLTIDFYDIDWNLMPFERKYPNSGTKIAKPENFNKMVEFAKILSENIPFVRVDFYEANGKLYFGELTFYPGSGLEAFTPRSYDELLGSWINLPNKI</sequence>
<dbReference type="RefSeq" id="WP_276647861.1">
    <property type="nucleotide sequence ID" value="NZ_JAAYSM010000167.1"/>
</dbReference>
<feature type="transmembrane region" description="Helical" evidence="5">
    <location>
        <begin position="102"/>
        <end position="120"/>
    </location>
</feature>